<comment type="subcellular location">
    <subcellularLocation>
        <location evidence="2">Membrane</location>
    </subcellularLocation>
</comment>
<accession>A0A6N7VV95</accession>
<feature type="transmembrane region" description="Helical" evidence="8">
    <location>
        <begin position="7"/>
        <end position="29"/>
    </location>
</feature>
<keyword evidence="8" id="KW-0472">Membrane</keyword>
<evidence type="ECO:0000256" key="7">
    <source>
        <dbReference type="ARBA" id="ARBA00023012"/>
    </source>
</evidence>
<dbReference type="Gene3D" id="1.10.287.130">
    <property type="match status" value="1"/>
</dbReference>
<evidence type="ECO:0000313" key="10">
    <source>
        <dbReference type="EMBL" id="MSS86971.1"/>
    </source>
</evidence>
<evidence type="ECO:0000256" key="5">
    <source>
        <dbReference type="ARBA" id="ARBA00022679"/>
    </source>
</evidence>
<comment type="catalytic activity">
    <reaction evidence="1">
        <text>ATP + protein L-histidine = ADP + protein N-phospho-L-histidine.</text>
        <dbReference type="EC" id="2.7.13.3"/>
    </reaction>
</comment>
<dbReference type="RefSeq" id="WP_154463048.1">
    <property type="nucleotide sequence ID" value="NZ_VUMI01000001.1"/>
</dbReference>
<dbReference type="PRINTS" id="PR00344">
    <property type="entry name" value="BCTRLSENSOR"/>
</dbReference>
<dbReference type="EMBL" id="VUMI01000001">
    <property type="protein sequence ID" value="MSS86971.1"/>
    <property type="molecule type" value="Genomic_DNA"/>
</dbReference>
<dbReference type="SMART" id="SM00388">
    <property type="entry name" value="HisKA"/>
    <property type="match status" value="1"/>
</dbReference>
<keyword evidence="4" id="KW-0597">Phosphoprotein</keyword>
<feature type="domain" description="Histidine kinase" evidence="9">
    <location>
        <begin position="164"/>
        <end position="378"/>
    </location>
</feature>
<dbReference type="AlphaFoldDB" id="A0A6N7VV95"/>
<dbReference type="PANTHER" id="PTHR45453">
    <property type="entry name" value="PHOSPHATE REGULON SENSOR PROTEIN PHOR"/>
    <property type="match status" value="1"/>
</dbReference>
<dbReference type="InterPro" id="IPR036097">
    <property type="entry name" value="HisK_dim/P_sf"/>
</dbReference>
<evidence type="ECO:0000256" key="8">
    <source>
        <dbReference type="SAM" id="Phobius"/>
    </source>
</evidence>
<feature type="transmembrane region" description="Helical" evidence="8">
    <location>
        <begin position="73"/>
        <end position="92"/>
    </location>
</feature>
<evidence type="ECO:0000256" key="3">
    <source>
        <dbReference type="ARBA" id="ARBA00012438"/>
    </source>
</evidence>
<dbReference type="GO" id="GO:0004721">
    <property type="term" value="F:phosphoprotein phosphatase activity"/>
    <property type="evidence" value="ECO:0007669"/>
    <property type="project" value="TreeGrafter"/>
</dbReference>
<dbReference type="PROSITE" id="PS50109">
    <property type="entry name" value="HIS_KIN"/>
    <property type="match status" value="1"/>
</dbReference>
<dbReference type="InterPro" id="IPR036890">
    <property type="entry name" value="HATPase_C_sf"/>
</dbReference>
<dbReference type="Pfam" id="PF02518">
    <property type="entry name" value="HATPase_c"/>
    <property type="match status" value="1"/>
</dbReference>
<evidence type="ECO:0000256" key="1">
    <source>
        <dbReference type="ARBA" id="ARBA00000085"/>
    </source>
</evidence>
<sequence>MKRKFSAGLKFVCAVIAGLLFCYLLYFLVDRVFNGSFLDWFSRNYMITRSTYLNEAGQEGIVREPDWYSLKILLLRVFCALVILWIGSVFLISRLYAAKKIRATLQETGAMIRSYMAQEKDVNDIFPPEYAGISTQLVQTKTTMLRHEQLMKEEAARKNDLITYLAHDLKTPLTSVIGYLSLLDEAPDMPEKQKARYIHIALDKANRLEKLINEFFEITRYNLQQIVLEKETFDLYYLLVQLTDEFYPVLTAHGNTIRLLADENSRLYGDPGKLARVFNNILKNAVYYSYPDTAIEIMTEYLPDQVTILFRNRGKTIPPQKLQSIFDKFFRLDDARATNTGGAGLGLSIAREIITLHGGTITADSAQELTTFRVTLPR</sequence>
<evidence type="ECO:0000256" key="4">
    <source>
        <dbReference type="ARBA" id="ARBA00022553"/>
    </source>
</evidence>
<dbReference type="Proteomes" id="UP000436047">
    <property type="component" value="Unassembled WGS sequence"/>
</dbReference>
<evidence type="ECO:0000256" key="6">
    <source>
        <dbReference type="ARBA" id="ARBA00022777"/>
    </source>
</evidence>
<dbReference type="GO" id="GO:0005886">
    <property type="term" value="C:plasma membrane"/>
    <property type="evidence" value="ECO:0007669"/>
    <property type="project" value="TreeGrafter"/>
</dbReference>
<evidence type="ECO:0000313" key="11">
    <source>
        <dbReference type="Proteomes" id="UP000436047"/>
    </source>
</evidence>
<keyword evidence="8" id="KW-1133">Transmembrane helix</keyword>
<dbReference type="EC" id="2.7.13.3" evidence="3"/>
<keyword evidence="8" id="KW-0812">Transmembrane</keyword>
<comment type="caution">
    <text evidence="10">The sequence shown here is derived from an EMBL/GenBank/DDBJ whole genome shotgun (WGS) entry which is preliminary data.</text>
</comment>
<dbReference type="InterPro" id="IPR003661">
    <property type="entry name" value="HisK_dim/P_dom"/>
</dbReference>
<evidence type="ECO:0000256" key="2">
    <source>
        <dbReference type="ARBA" id="ARBA00004370"/>
    </source>
</evidence>
<keyword evidence="5" id="KW-0808">Transferase</keyword>
<proteinExistence type="predicted"/>
<reference evidence="10 11" key="1">
    <citation type="submission" date="2019-08" db="EMBL/GenBank/DDBJ databases">
        <title>In-depth cultivation of the pig gut microbiome towards novel bacterial diversity and tailored functional studies.</title>
        <authorList>
            <person name="Wylensek D."/>
            <person name="Hitch T.C.A."/>
            <person name="Clavel T."/>
        </authorList>
    </citation>
    <scope>NUCLEOTIDE SEQUENCE [LARGE SCALE GENOMIC DNA]</scope>
    <source>
        <strain evidence="10 11">WCA-389-WT-23B</strain>
    </source>
</reference>
<dbReference type="PANTHER" id="PTHR45453:SF1">
    <property type="entry name" value="PHOSPHATE REGULON SENSOR PROTEIN PHOR"/>
    <property type="match status" value="1"/>
</dbReference>
<dbReference type="InterPro" id="IPR050351">
    <property type="entry name" value="BphY/WalK/GraS-like"/>
</dbReference>
<name>A0A6N7VV95_9FIRM</name>
<dbReference type="CDD" id="cd00082">
    <property type="entry name" value="HisKA"/>
    <property type="match status" value="1"/>
</dbReference>
<keyword evidence="11" id="KW-1185">Reference proteome</keyword>
<dbReference type="GO" id="GO:0016036">
    <property type="term" value="P:cellular response to phosphate starvation"/>
    <property type="evidence" value="ECO:0007669"/>
    <property type="project" value="TreeGrafter"/>
</dbReference>
<dbReference type="InterPro" id="IPR004358">
    <property type="entry name" value="Sig_transdc_His_kin-like_C"/>
</dbReference>
<dbReference type="FunFam" id="3.30.565.10:FF:000006">
    <property type="entry name" value="Sensor histidine kinase WalK"/>
    <property type="match status" value="1"/>
</dbReference>
<dbReference type="Pfam" id="PF00512">
    <property type="entry name" value="HisKA"/>
    <property type="match status" value="1"/>
</dbReference>
<gene>
    <name evidence="10" type="ORF">FYJ45_00940</name>
</gene>
<keyword evidence="7" id="KW-0902">Two-component regulatory system</keyword>
<keyword evidence="6 10" id="KW-0418">Kinase</keyword>
<dbReference type="GO" id="GO:0000155">
    <property type="term" value="F:phosphorelay sensor kinase activity"/>
    <property type="evidence" value="ECO:0007669"/>
    <property type="project" value="InterPro"/>
</dbReference>
<dbReference type="GeneID" id="86051651"/>
<dbReference type="Gene3D" id="3.30.565.10">
    <property type="entry name" value="Histidine kinase-like ATPase, C-terminal domain"/>
    <property type="match status" value="1"/>
</dbReference>
<dbReference type="InterPro" id="IPR003594">
    <property type="entry name" value="HATPase_dom"/>
</dbReference>
<dbReference type="SMART" id="SM00387">
    <property type="entry name" value="HATPase_c"/>
    <property type="match status" value="1"/>
</dbReference>
<evidence type="ECO:0000259" key="9">
    <source>
        <dbReference type="PROSITE" id="PS50109"/>
    </source>
</evidence>
<dbReference type="SUPFAM" id="SSF55874">
    <property type="entry name" value="ATPase domain of HSP90 chaperone/DNA topoisomerase II/histidine kinase"/>
    <property type="match status" value="1"/>
</dbReference>
<organism evidence="10 11">
    <name type="scientific">Eisenbergiella porci</name>
    <dbReference type="NCBI Taxonomy" id="2652274"/>
    <lineage>
        <taxon>Bacteria</taxon>
        <taxon>Bacillati</taxon>
        <taxon>Bacillota</taxon>
        <taxon>Clostridia</taxon>
        <taxon>Lachnospirales</taxon>
        <taxon>Lachnospiraceae</taxon>
        <taxon>Eisenbergiella</taxon>
    </lineage>
</organism>
<dbReference type="SUPFAM" id="SSF47384">
    <property type="entry name" value="Homodimeric domain of signal transducing histidine kinase"/>
    <property type="match status" value="1"/>
</dbReference>
<protein>
    <recommendedName>
        <fullName evidence="3">histidine kinase</fullName>
        <ecNumber evidence="3">2.7.13.3</ecNumber>
    </recommendedName>
</protein>
<dbReference type="InterPro" id="IPR005467">
    <property type="entry name" value="His_kinase_dom"/>
</dbReference>